<dbReference type="GO" id="GO:0004553">
    <property type="term" value="F:hydrolase activity, hydrolyzing O-glycosyl compounds"/>
    <property type="evidence" value="ECO:0007669"/>
    <property type="project" value="InterPro"/>
</dbReference>
<dbReference type="Gene3D" id="1.10.530.10">
    <property type="match status" value="1"/>
</dbReference>
<sequence>MSLRFFMIFLLLGLPATARPQAAPADLSAQRPLIVGGFQLAEQGRLNASDAARLASHPLHGWVEATLWRKRIATAGAGDIRTVLARHDGQPAADWLREAWLVELARRKEWTTFRADYRPMATAELRCADLAARLATGASDAAWETEVQAMWLTGSGLPAYCDAPFAALQARGKLGEDLRWQRIELALAEGQSALARFLARSLSASAAALANSYADFVDAPHARTAAWPRDARSRRIAAEGLARLARRDPEAARQQLATLAPALDLDEAQRGKVLYQVALWTVASYLPGSADRLAEVPDSAYDERLHEWRVREAMSRHDTAAALAALERMPAVQRADPRWQYFEARLRERNKERDRARTLYAQAANTATFHGFLAADRLKLPYALCPLEPSTDAALRQRVAANPGLVRALELYRLDRLGLAIREWAALLRGLGEAERYVAIDFAVDAGWHDRGVFTIGEAPDALRYYGLRFPLPHERTIRREARKHALDPAWVAAQTRAESAFMARARSPANARGLMQLLPTTADMTAKRQGIAYRGVDSLYDPDINIILGTAHLRFELDQQRGLPYQAIAAYNAGPTPVARWNRDRPGFEPDFWIETVTYKETRDYVARVLAFSVIYDWRLDGDAVPVTERMLGRTVNAASRRKFHCPTPSSAPNTP</sequence>
<feature type="chain" id="PRO_5001869453" description="Transglycosylase SLT domain-containing protein" evidence="3">
    <location>
        <begin position="19"/>
        <end position="657"/>
    </location>
</feature>
<evidence type="ECO:0000313" key="7">
    <source>
        <dbReference type="Proteomes" id="UP000029393"/>
    </source>
</evidence>
<organism evidence="6 7">
    <name type="scientific">Arenimonas metalli CF5-1</name>
    <dbReference type="NCBI Taxonomy" id="1384056"/>
    <lineage>
        <taxon>Bacteria</taxon>
        <taxon>Pseudomonadati</taxon>
        <taxon>Pseudomonadota</taxon>
        <taxon>Gammaproteobacteria</taxon>
        <taxon>Lysobacterales</taxon>
        <taxon>Lysobacteraceae</taxon>
        <taxon>Arenimonas</taxon>
    </lineage>
</organism>
<dbReference type="InterPro" id="IPR012289">
    <property type="entry name" value="Lytic_TGlycosylase_superhlx_L"/>
</dbReference>
<dbReference type="Gene3D" id="1.10.1240.20">
    <property type="entry name" value="Lytic transglycosylase, superhelical linker domain"/>
    <property type="match status" value="1"/>
</dbReference>
<evidence type="ECO:0000256" key="3">
    <source>
        <dbReference type="SAM" id="SignalP"/>
    </source>
</evidence>
<dbReference type="InterPro" id="IPR037061">
    <property type="entry name" value="Lytic_TGlycoase_superhlx_L_sf"/>
</dbReference>
<dbReference type="Proteomes" id="UP000029393">
    <property type="component" value="Unassembled WGS sequence"/>
</dbReference>
<keyword evidence="2 3" id="KW-0732">Signal</keyword>
<dbReference type="PATRIC" id="fig|1384056.3.peg.243"/>
<evidence type="ECO:0000313" key="6">
    <source>
        <dbReference type="EMBL" id="KFN48152.1"/>
    </source>
</evidence>
<dbReference type="STRING" id="1384056.N787_06840"/>
<feature type="domain" description="Transglycosylase SLT" evidence="4">
    <location>
        <begin position="478"/>
        <end position="588"/>
    </location>
</feature>
<dbReference type="InterPro" id="IPR008258">
    <property type="entry name" value="Transglycosylase_SLT_dom_1"/>
</dbReference>
<reference evidence="6 7" key="1">
    <citation type="submission" date="2013-09" db="EMBL/GenBank/DDBJ databases">
        <title>Genome sequencing of Arenimonas metalli.</title>
        <authorList>
            <person name="Chen F."/>
            <person name="Wang G."/>
        </authorList>
    </citation>
    <scope>NUCLEOTIDE SEQUENCE [LARGE SCALE GENOMIC DNA]</scope>
    <source>
        <strain evidence="6 7">CF5-1</strain>
    </source>
</reference>
<dbReference type="Gene3D" id="1.25.20.10">
    <property type="entry name" value="Bacterial muramidases"/>
    <property type="match status" value="1"/>
</dbReference>
<evidence type="ECO:0000259" key="5">
    <source>
        <dbReference type="Pfam" id="PF14718"/>
    </source>
</evidence>
<feature type="domain" description="Lytic transglycosylase superhelical linker" evidence="5">
    <location>
        <begin position="399"/>
        <end position="459"/>
    </location>
</feature>
<dbReference type="PANTHER" id="PTHR37423:SF5">
    <property type="entry name" value="SOLUBLE LYTIC MUREIN TRANSGLYCOSYLASE"/>
    <property type="match status" value="1"/>
</dbReference>
<dbReference type="EMBL" id="AVCK01000003">
    <property type="protein sequence ID" value="KFN48152.1"/>
    <property type="molecule type" value="Genomic_DNA"/>
</dbReference>
<dbReference type="eggNOG" id="COG0741">
    <property type="taxonomic scope" value="Bacteria"/>
</dbReference>
<dbReference type="RefSeq" id="WP_034210148.1">
    <property type="nucleotide sequence ID" value="NZ_AVCK01000003.1"/>
</dbReference>
<evidence type="ECO:0008006" key="8">
    <source>
        <dbReference type="Google" id="ProtNLM"/>
    </source>
</evidence>
<dbReference type="AlphaFoldDB" id="A0A091B9G9"/>
<evidence type="ECO:0000256" key="2">
    <source>
        <dbReference type="ARBA" id="ARBA00022729"/>
    </source>
</evidence>
<dbReference type="Pfam" id="PF14718">
    <property type="entry name" value="SLT_L"/>
    <property type="match status" value="1"/>
</dbReference>
<name>A0A091B9G9_9GAMM</name>
<keyword evidence="7" id="KW-1185">Reference proteome</keyword>
<dbReference type="CDD" id="cd13401">
    <property type="entry name" value="Slt70-like"/>
    <property type="match status" value="1"/>
</dbReference>
<dbReference type="PANTHER" id="PTHR37423">
    <property type="entry name" value="SOLUBLE LYTIC MUREIN TRANSGLYCOSYLASE-RELATED"/>
    <property type="match status" value="1"/>
</dbReference>
<protein>
    <recommendedName>
        <fullName evidence="8">Transglycosylase SLT domain-containing protein</fullName>
    </recommendedName>
</protein>
<dbReference type="InterPro" id="IPR008939">
    <property type="entry name" value="Lytic_TGlycosylase_superhlx_U"/>
</dbReference>
<proteinExistence type="inferred from homology"/>
<comment type="caution">
    <text evidence="6">The sequence shown here is derived from an EMBL/GenBank/DDBJ whole genome shotgun (WGS) entry which is preliminary data.</text>
</comment>
<accession>A0A091B9G9</accession>
<dbReference type="GO" id="GO:0042597">
    <property type="term" value="C:periplasmic space"/>
    <property type="evidence" value="ECO:0007669"/>
    <property type="project" value="InterPro"/>
</dbReference>
<feature type="signal peptide" evidence="3">
    <location>
        <begin position="1"/>
        <end position="18"/>
    </location>
</feature>
<dbReference type="InterPro" id="IPR023346">
    <property type="entry name" value="Lysozyme-like_dom_sf"/>
</dbReference>
<dbReference type="Pfam" id="PF01464">
    <property type="entry name" value="SLT"/>
    <property type="match status" value="1"/>
</dbReference>
<comment type="similarity">
    <text evidence="1">Belongs to the transglycosylase Slt family.</text>
</comment>
<gene>
    <name evidence="6" type="ORF">N787_06840</name>
</gene>
<dbReference type="SUPFAM" id="SSF53955">
    <property type="entry name" value="Lysozyme-like"/>
    <property type="match status" value="1"/>
</dbReference>
<dbReference type="SUPFAM" id="SSF48435">
    <property type="entry name" value="Bacterial muramidases"/>
    <property type="match status" value="1"/>
</dbReference>
<evidence type="ECO:0000259" key="4">
    <source>
        <dbReference type="Pfam" id="PF01464"/>
    </source>
</evidence>
<evidence type="ECO:0000256" key="1">
    <source>
        <dbReference type="ARBA" id="ARBA00007734"/>
    </source>
</evidence>